<evidence type="ECO:0000313" key="1">
    <source>
        <dbReference type="EMBL" id="KAJ3661020.1"/>
    </source>
</evidence>
<dbReference type="AlphaFoldDB" id="A0AA38IPY4"/>
<name>A0AA38IPY4_9CUCU</name>
<dbReference type="Proteomes" id="UP001168821">
    <property type="component" value="Unassembled WGS sequence"/>
</dbReference>
<comment type="caution">
    <text evidence="1">The sequence shown here is derived from an EMBL/GenBank/DDBJ whole genome shotgun (WGS) entry which is preliminary data.</text>
</comment>
<sequence>MNSHNILCRKDYNKSSNECLKTGRINCTNPHPNGAIVNIGLNSGGTKRLVTNIKLRSRTRINFLSIDKHTSSLAASSVTIPSCQFRLQVDQFVIKKMIGMGTFKAHLLRDSIIFEAGRVTRVIVPFPKDKSEDL</sequence>
<dbReference type="EMBL" id="JALNTZ010000002">
    <property type="protein sequence ID" value="KAJ3661020.1"/>
    <property type="molecule type" value="Genomic_DNA"/>
</dbReference>
<keyword evidence="2" id="KW-1185">Reference proteome</keyword>
<protein>
    <submittedName>
        <fullName evidence="1">Uncharacterized protein</fullName>
    </submittedName>
</protein>
<organism evidence="1 2">
    <name type="scientific">Zophobas morio</name>
    <dbReference type="NCBI Taxonomy" id="2755281"/>
    <lineage>
        <taxon>Eukaryota</taxon>
        <taxon>Metazoa</taxon>
        <taxon>Ecdysozoa</taxon>
        <taxon>Arthropoda</taxon>
        <taxon>Hexapoda</taxon>
        <taxon>Insecta</taxon>
        <taxon>Pterygota</taxon>
        <taxon>Neoptera</taxon>
        <taxon>Endopterygota</taxon>
        <taxon>Coleoptera</taxon>
        <taxon>Polyphaga</taxon>
        <taxon>Cucujiformia</taxon>
        <taxon>Tenebrionidae</taxon>
        <taxon>Zophobas</taxon>
    </lineage>
</organism>
<proteinExistence type="predicted"/>
<accession>A0AA38IPY4</accession>
<gene>
    <name evidence="1" type="ORF">Zmor_005442</name>
</gene>
<reference evidence="1" key="1">
    <citation type="journal article" date="2023" name="G3 (Bethesda)">
        <title>Whole genome assemblies of Zophobas morio and Tenebrio molitor.</title>
        <authorList>
            <person name="Kaur S."/>
            <person name="Stinson S.A."/>
            <person name="diCenzo G.C."/>
        </authorList>
    </citation>
    <scope>NUCLEOTIDE SEQUENCE</scope>
    <source>
        <strain evidence="1">QUZm001</strain>
    </source>
</reference>
<evidence type="ECO:0000313" key="2">
    <source>
        <dbReference type="Proteomes" id="UP001168821"/>
    </source>
</evidence>